<keyword evidence="3 6" id="KW-0812">Transmembrane</keyword>
<gene>
    <name evidence="7" type="ORF">ACFSJD_34570</name>
</gene>
<evidence type="ECO:0000313" key="7">
    <source>
        <dbReference type="EMBL" id="MFD1522661.1"/>
    </source>
</evidence>
<keyword evidence="5 6" id="KW-0472">Membrane</keyword>
<dbReference type="Pfam" id="PF01810">
    <property type="entry name" value="LysE"/>
    <property type="match status" value="1"/>
</dbReference>
<keyword evidence="4 6" id="KW-1133">Transmembrane helix</keyword>
<evidence type="ECO:0000256" key="2">
    <source>
        <dbReference type="ARBA" id="ARBA00022475"/>
    </source>
</evidence>
<feature type="transmembrane region" description="Helical" evidence="6">
    <location>
        <begin position="105"/>
        <end position="123"/>
    </location>
</feature>
<comment type="subcellular location">
    <subcellularLocation>
        <location evidence="1">Cell membrane</location>
        <topology evidence="1">Multi-pass membrane protein</topology>
    </subcellularLocation>
</comment>
<dbReference type="PANTHER" id="PTHR30086">
    <property type="entry name" value="ARGININE EXPORTER PROTEIN ARGO"/>
    <property type="match status" value="1"/>
</dbReference>
<dbReference type="InterPro" id="IPR001123">
    <property type="entry name" value="LeuE-type"/>
</dbReference>
<organism evidence="7 8">
    <name type="scientific">Pseudonocardia yunnanensis</name>
    <dbReference type="NCBI Taxonomy" id="58107"/>
    <lineage>
        <taxon>Bacteria</taxon>
        <taxon>Bacillati</taxon>
        <taxon>Actinomycetota</taxon>
        <taxon>Actinomycetes</taxon>
        <taxon>Pseudonocardiales</taxon>
        <taxon>Pseudonocardiaceae</taxon>
        <taxon>Pseudonocardia</taxon>
    </lineage>
</organism>
<evidence type="ECO:0000256" key="5">
    <source>
        <dbReference type="ARBA" id="ARBA00023136"/>
    </source>
</evidence>
<dbReference type="PANTHER" id="PTHR30086:SF20">
    <property type="entry name" value="ARGININE EXPORTER PROTEIN ARGO-RELATED"/>
    <property type="match status" value="1"/>
</dbReference>
<keyword evidence="2" id="KW-1003">Cell membrane</keyword>
<evidence type="ECO:0000256" key="6">
    <source>
        <dbReference type="SAM" id="Phobius"/>
    </source>
</evidence>
<evidence type="ECO:0000256" key="1">
    <source>
        <dbReference type="ARBA" id="ARBA00004651"/>
    </source>
</evidence>
<evidence type="ECO:0000256" key="3">
    <source>
        <dbReference type="ARBA" id="ARBA00022692"/>
    </source>
</evidence>
<evidence type="ECO:0000313" key="8">
    <source>
        <dbReference type="Proteomes" id="UP001597114"/>
    </source>
</evidence>
<keyword evidence="8" id="KW-1185">Reference proteome</keyword>
<proteinExistence type="predicted"/>
<evidence type="ECO:0000256" key="4">
    <source>
        <dbReference type="ARBA" id="ARBA00022989"/>
    </source>
</evidence>
<dbReference type="RefSeq" id="WP_344728129.1">
    <property type="nucleotide sequence ID" value="NZ_BAAAUS010000049.1"/>
</dbReference>
<accession>A0ABW4F4T1</accession>
<sequence>MIYLGAQALLAAQRGGYQPMGSAGSAAVNRFRHFRQGLLSNITNPKALVLYLSALPQYLRPGLDVGSTLLLASTLGVLGACWQLWLLIAAHRVRGWLSTRRIRRTLDGVLGCVLIAFGVGLAAE</sequence>
<comment type="caution">
    <text evidence="7">The sequence shown here is derived from an EMBL/GenBank/DDBJ whole genome shotgun (WGS) entry which is preliminary data.</text>
</comment>
<dbReference type="EMBL" id="JBHUCO010000047">
    <property type="protein sequence ID" value="MFD1522661.1"/>
    <property type="molecule type" value="Genomic_DNA"/>
</dbReference>
<name>A0ABW4F4T1_9PSEU</name>
<feature type="transmembrane region" description="Helical" evidence="6">
    <location>
        <begin position="69"/>
        <end position="93"/>
    </location>
</feature>
<reference evidence="8" key="1">
    <citation type="journal article" date="2019" name="Int. J. Syst. Evol. Microbiol.">
        <title>The Global Catalogue of Microorganisms (GCM) 10K type strain sequencing project: providing services to taxonomists for standard genome sequencing and annotation.</title>
        <authorList>
            <consortium name="The Broad Institute Genomics Platform"/>
            <consortium name="The Broad Institute Genome Sequencing Center for Infectious Disease"/>
            <person name="Wu L."/>
            <person name="Ma J."/>
        </authorList>
    </citation>
    <scope>NUCLEOTIDE SEQUENCE [LARGE SCALE GENOMIC DNA]</scope>
    <source>
        <strain evidence="8">CCM 7043</strain>
    </source>
</reference>
<dbReference type="Proteomes" id="UP001597114">
    <property type="component" value="Unassembled WGS sequence"/>
</dbReference>
<protein>
    <submittedName>
        <fullName evidence="7">LysE family translocator</fullName>
    </submittedName>
</protein>